<evidence type="ECO:0000313" key="15">
    <source>
        <dbReference type="Proteomes" id="UP001337655"/>
    </source>
</evidence>
<evidence type="ECO:0000313" key="14">
    <source>
        <dbReference type="EMBL" id="KAK5173973.1"/>
    </source>
</evidence>
<protein>
    <recommendedName>
        <fullName evidence="4">NADH dehydrogenase [ubiquinone] 1 alpha subcomplex subunit 1</fullName>
    </recommendedName>
</protein>
<evidence type="ECO:0000256" key="3">
    <source>
        <dbReference type="ARBA" id="ARBA00009960"/>
    </source>
</evidence>
<name>A0AAV9PJ20_9PEZI</name>
<evidence type="ECO:0000256" key="4">
    <source>
        <dbReference type="ARBA" id="ARBA00016392"/>
    </source>
</evidence>
<dbReference type="GO" id="GO:0005743">
    <property type="term" value="C:mitochondrial inner membrane"/>
    <property type="evidence" value="ECO:0007669"/>
    <property type="project" value="UniProtKB-SubCell"/>
</dbReference>
<evidence type="ECO:0000256" key="9">
    <source>
        <dbReference type="ARBA" id="ARBA00022982"/>
    </source>
</evidence>
<evidence type="ECO:0000256" key="2">
    <source>
        <dbReference type="ARBA" id="ARBA00004298"/>
    </source>
</evidence>
<dbReference type="PANTHER" id="PTHR17098">
    <property type="entry name" value="NADH-UBIQUINONE OXIDOREDUCTASE MWFE SUBUNIT"/>
    <property type="match status" value="1"/>
</dbReference>
<keyword evidence="9" id="KW-0249">Electron transport</keyword>
<dbReference type="InterPro" id="IPR017384">
    <property type="entry name" value="NADH_Ub_cplx-1_asu_su-1"/>
</dbReference>
<keyword evidence="11" id="KW-0496">Mitochondrion</keyword>
<keyword evidence="5" id="KW-0813">Transport</keyword>
<dbReference type="Pfam" id="PF15879">
    <property type="entry name" value="MWFE"/>
    <property type="match status" value="1"/>
</dbReference>
<comment type="caution">
    <text evidence="14">The sequence shown here is derived from an EMBL/GenBank/DDBJ whole genome shotgun (WGS) entry which is preliminary data.</text>
</comment>
<keyword evidence="12 13" id="KW-0472">Membrane</keyword>
<comment type="subcellular location">
    <subcellularLocation>
        <location evidence="2">Mitochondrion inner membrane</location>
        <topology evidence="2">Single-pass membrane protein</topology>
        <orientation evidence="2">Matrix side</orientation>
    </subcellularLocation>
</comment>
<evidence type="ECO:0000256" key="7">
    <source>
        <dbReference type="ARBA" id="ARBA00022692"/>
    </source>
</evidence>
<keyword evidence="15" id="KW-1185">Reference proteome</keyword>
<keyword evidence="8" id="KW-0999">Mitochondrion inner membrane</keyword>
<reference evidence="14 15" key="1">
    <citation type="submission" date="2023-08" db="EMBL/GenBank/DDBJ databases">
        <title>Black Yeasts Isolated from many extreme environments.</title>
        <authorList>
            <person name="Coleine C."/>
            <person name="Stajich J.E."/>
            <person name="Selbmann L."/>
        </authorList>
    </citation>
    <scope>NUCLEOTIDE SEQUENCE [LARGE SCALE GENOMIC DNA]</scope>
    <source>
        <strain evidence="14 15">CCFEE 5935</strain>
    </source>
</reference>
<evidence type="ECO:0000256" key="11">
    <source>
        <dbReference type="ARBA" id="ARBA00023128"/>
    </source>
</evidence>
<gene>
    <name evidence="14" type="ORF">LTR77_001052</name>
</gene>
<evidence type="ECO:0000256" key="1">
    <source>
        <dbReference type="ARBA" id="ARBA00003195"/>
    </source>
</evidence>
<dbReference type="PANTHER" id="PTHR17098:SF2">
    <property type="entry name" value="NADH DEHYDROGENASE [UBIQUINONE] 1 ALPHA SUBCOMPLEX SUBUNIT 1"/>
    <property type="match status" value="1"/>
</dbReference>
<evidence type="ECO:0000256" key="5">
    <source>
        <dbReference type="ARBA" id="ARBA00022448"/>
    </source>
</evidence>
<comment type="function">
    <text evidence="1">Accessory subunit of the mitochondrial membrane respiratory chain NADH dehydrogenase (Complex I), that is believed not to be involved in catalysis. Complex I functions in the transfer of electrons from NADH to the respiratory chain. The immediate electron acceptor for the enzyme is believed to be ubiquinone.</text>
</comment>
<keyword evidence="6" id="KW-0679">Respiratory chain</keyword>
<evidence type="ECO:0000256" key="8">
    <source>
        <dbReference type="ARBA" id="ARBA00022792"/>
    </source>
</evidence>
<dbReference type="EMBL" id="JAVRRT010000002">
    <property type="protein sequence ID" value="KAK5173973.1"/>
    <property type="molecule type" value="Genomic_DNA"/>
</dbReference>
<sequence>MGVPFEALIPYGIMLAMFGVSGAALSKIRHMQNGDKRPRHSLDAWDKQMMDRDRRLTGFLRGQSDTVRAPAGFELSNPWRMEPTMT</sequence>
<evidence type="ECO:0000256" key="6">
    <source>
        <dbReference type="ARBA" id="ARBA00022660"/>
    </source>
</evidence>
<dbReference type="GeneID" id="89922400"/>
<organism evidence="14 15">
    <name type="scientific">Saxophila tyrrhenica</name>
    <dbReference type="NCBI Taxonomy" id="1690608"/>
    <lineage>
        <taxon>Eukaryota</taxon>
        <taxon>Fungi</taxon>
        <taxon>Dikarya</taxon>
        <taxon>Ascomycota</taxon>
        <taxon>Pezizomycotina</taxon>
        <taxon>Dothideomycetes</taxon>
        <taxon>Dothideomycetidae</taxon>
        <taxon>Mycosphaerellales</taxon>
        <taxon>Extremaceae</taxon>
        <taxon>Saxophila</taxon>
    </lineage>
</organism>
<evidence type="ECO:0000256" key="12">
    <source>
        <dbReference type="ARBA" id="ARBA00023136"/>
    </source>
</evidence>
<feature type="transmembrane region" description="Helical" evidence="13">
    <location>
        <begin position="7"/>
        <end position="28"/>
    </location>
</feature>
<dbReference type="AlphaFoldDB" id="A0AAV9PJ20"/>
<dbReference type="Proteomes" id="UP001337655">
    <property type="component" value="Unassembled WGS sequence"/>
</dbReference>
<keyword evidence="10 13" id="KW-1133">Transmembrane helix</keyword>
<accession>A0AAV9PJ20</accession>
<evidence type="ECO:0000256" key="10">
    <source>
        <dbReference type="ARBA" id="ARBA00022989"/>
    </source>
</evidence>
<dbReference type="RefSeq" id="XP_064662642.1">
    <property type="nucleotide sequence ID" value="XM_064798315.1"/>
</dbReference>
<keyword evidence="7 13" id="KW-0812">Transmembrane</keyword>
<proteinExistence type="inferred from homology"/>
<evidence type="ECO:0000256" key="13">
    <source>
        <dbReference type="SAM" id="Phobius"/>
    </source>
</evidence>
<comment type="similarity">
    <text evidence="3">Belongs to the complex I NDUFA1 subunit family.</text>
</comment>